<dbReference type="InParanoid" id="A0A162UET3"/>
<dbReference type="GeneID" id="28989145"/>
<dbReference type="InterPro" id="IPR000270">
    <property type="entry name" value="PB1_dom"/>
</dbReference>
<evidence type="ECO:0000313" key="5">
    <source>
        <dbReference type="Proteomes" id="UP000077315"/>
    </source>
</evidence>
<evidence type="ECO:0008006" key="6">
    <source>
        <dbReference type="Google" id="ProtNLM"/>
    </source>
</evidence>
<dbReference type="Gene3D" id="1.10.418.10">
    <property type="entry name" value="Calponin-like domain"/>
    <property type="match status" value="1"/>
</dbReference>
<dbReference type="InterPro" id="IPR000219">
    <property type="entry name" value="DH_dom"/>
</dbReference>
<reference evidence="5" key="1">
    <citation type="submission" date="2015-06" db="EMBL/GenBank/DDBJ databases">
        <title>Expansion of signal transduction pathways in fungi by whole-genome duplication.</title>
        <authorList>
            <consortium name="DOE Joint Genome Institute"/>
            <person name="Corrochano L.M."/>
            <person name="Kuo A."/>
            <person name="Marcet-Houben M."/>
            <person name="Polaino S."/>
            <person name="Salamov A."/>
            <person name="Villalobos J.M."/>
            <person name="Alvarez M.I."/>
            <person name="Avalos J."/>
            <person name="Benito E.P."/>
            <person name="Benoit I."/>
            <person name="Burger G."/>
            <person name="Camino L.P."/>
            <person name="Canovas D."/>
            <person name="Cerda-Olmedo E."/>
            <person name="Cheng J.-F."/>
            <person name="Dominguez A."/>
            <person name="Elias M."/>
            <person name="Eslava A.P."/>
            <person name="Glaser F."/>
            <person name="Grimwood J."/>
            <person name="Gutierrez G."/>
            <person name="Heitman J."/>
            <person name="Henrissat B."/>
            <person name="Iturriaga E.A."/>
            <person name="Lang B.F."/>
            <person name="Lavin J.L."/>
            <person name="Lee S."/>
            <person name="Li W."/>
            <person name="Lindquist E."/>
            <person name="Lopez-Garcia S."/>
            <person name="Luque E.M."/>
            <person name="Marcos A.T."/>
            <person name="Martin J."/>
            <person name="McCluskey K."/>
            <person name="Medina H.R."/>
            <person name="Miralles-Duran A."/>
            <person name="Miyazaki A."/>
            <person name="Munoz-Torres E."/>
            <person name="Oguiza J.A."/>
            <person name="Ohm R."/>
            <person name="Olmedo M."/>
            <person name="Orejas M."/>
            <person name="Ortiz-Castellanos L."/>
            <person name="Pisabarro A.G."/>
            <person name="Rodriguez-Romero J."/>
            <person name="Ruiz-Herrera J."/>
            <person name="Ruiz-Vazquez R."/>
            <person name="Sanz C."/>
            <person name="Schackwitz W."/>
            <person name="Schmutz J."/>
            <person name="Shahriari M."/>
            <person name="Shelest E."/>
            <person name="Silva-Franco F."/>
            <person name="Soanes D."/>
            <person name="Syed K."/>
            <person name="Tagua V.G."/>
            <person name="Talbot N.J."/>
            <person name="Thon M."/>
            <person name="De vries R.P."/>
            <person name="Wiebenga A."/>
            <person name="Yadav J.S."/>
            <person name="Braun E.L."/>
            <person name="Baker S."/>
            <person name="Garre V."/>
            <person name="Horwitz B."/>
            <person name="Torres-Martinez S."/>
            <person name="Idnurm A."/>
            <person name="Herrera-Estrella A."/>
            <person name="Gabaldon T."/>
            <person name="Grigoriev I.V."/>
        </authorList>
    </citation>
    <scope>NUCLEOTIDE SEQUENCE [LARGE SCALE GENOMIC DNA]</scope>
    <source>
        <strain evidence="5">NRRL 1555(-)</strain>
    </source>
</reference>
<dbReference type="AlphaFoldDB" id="A0A162UET3"/>
<dbReference type="SMART" id="SM00666">
    <property type="entry name" value="PB1"/>
    <property type="match status" value="1"/>
</dbReference>
<dbReference type="Pfam" id="PF00564">
    <property type="entry name" value="PB1"/>
    <property type="match status" value="1"/>
</dbReference>
<organism evidence="4 5">
    <name type="scientific">Phycomyces blakesleeanus (strain ATCC 8743b / DSM 1359 / FGSC 10004 / NBRC 33097 / NRRL 1555)</name>
    <dbReference type="NCBI Taxonomy" id="763407"/>
    <lineage>
        <taxon>Eukaryota</taxon>
        <taxon>Fungi</taxon>
        <taxon>Fungi incertae sedis</taxon>
        <taxon>Mucoromycota</taxon>
        <taxon>Mucoromycotina</taxon>
        <taxon>Mucoromycetes</taxon>
        <taxon>Mucorales</taxon>
        <taxon>Phycomycetaceae</taxon>
        <taxon>Phycomyces</taxon>
    </lineage>
</organism>
<feature type="region of interest" description="Disordered" evidence="1">
    <location>
        <begin position="512"/>
        <end position="547"/>
    </location>
</feature>
<dbReference type="InterPro" id="IPR053026">
    <property type="entry name" value="CDC42_GEF"/>
</dbReference>
<dbReference type="VEuPathDB" id="FungiDB:PHYBLDRAFT_111803"/>
<dbReference type="SUPFAM" id="SSF50729">
    <property type="entry name" value="PH domain-like"/>
    <property type="match status" value="1"/>
</dbReference>
<dbReference type="RefSeq" id="XP_018292643.1">
    <property type="nucleotide sequence ID" value="XM_018428239.1"/>
</dbReference>
<dbReference type="Pfam" id="PF00621">
    <property type="entry name" value="RhoGEF"/>
    <property type="match status" value="1"/>
</dbReference>
<dbReference type="Gene3D" id="3.10.20.90">
    <property type="entry name" value="Phosphatidylinositol 3-kinase Catalytic Subunit, Chain A, domain 1"/>
    <property type="match status" value="1"/>
</dbReference>
<dbReference type="PROSITE" id="PS50010">
    <property type="entry name" value="DH_2"/>
    <property type="match status" value="1"/>
</dbReference>
<dbReference type="SUPFAM" id="SSF48065">
    <property type="entry name" value="DBL homology domain (DH-domain)"/>
    <property type="match status" value="1"/>
</dbReference>
<evidence type="ECO:0000259" key="3">
    <source>
        <dbReference type="PROSITE" id="PS51745"/>
    </source>
</evidence>
<dbReference type="Proteomes" id="UP000077315">
    <property type="component" value="Unassembled WGS sequence"/>
</dbReference>
<dbReference type="Gene3D" id="1.20.900.10">
    <property type="entry name" value="Dbl homology (DH) domain"/>
    <property type="match status" value="1"/>
</dbReference>
<dbReference type="CDD" id="cd00160">
    <property type="entry name" value="RhoGEF"/>
    <property type="match status" value="1"/>
</dbReference>
<dbReference type="SUPFAM" id="SSF54277">
    <property type="entry name" value="CAD &amp; PB1 domains"/>
    <property type="match status" value="1"/>
</dbReference>
<dbReference type="InterPro" id="IPR035899">
    <property type="entry name" value="DBL_dom_sf"/>
</dbReference>
<dbReference type="CDD" id="cd05992">
    <property type="entry name" value="PB1"/>
    <property type="match status" value="1"/>
</dbReference>
<accession>A0A162UET3</accession>
<dbReference type="EMBL" id="KV440979">
    <property type="protein sequence ID" value="OAD74603.1"/>
    <property type="molecule type" value="Genomic_DNA"/>
</dbReference>
<dbReference type="GO" id="GO:0043332">
    <property type="term" value="C:mating projection tip"/>
    <property type="evidence" value="ECO:0007669"/>
    <property type="project" value="TreeGrafter"/>
</dbReference>
<evidence type="ECO:0000259" key="2">
    <source>
        <dbReference type="PROSITE" id="PS50010"/>
    </source>
</evidence>
<dbReference type="PROSITE" id="PS51745">
    <property type="entry name" value="PB1"/>
    <property type="match status" value="1"/>
</dbReference>
<dbReference type="SMART" id="SM00325">
    <property type="entry name" value="RhoGEF"/>
    <property type="match status" value="1"/>
</dbReference>
<evidence type="ECO:0000256" key="1">
    <source>
        <dbReference type="SAM" id="MobiDB-lite"/>
    </source>
</evidence>
<keyword evidence="5" id="KW-1185">Reference proteome</keyword>
<feature type="compositionally biased region" description="Low complexity" evidence="1">
    <location>
        <begin position="513"/>
        <end position="530"/>
    </location>
</feature>
<dbReference type="InterPro" id="IPR010481">
    <property type="entry name" value="Cdc24/Scd1_N"/>
</dbReference>
<dbReference type="InterPro" id="IPR053793">
    <property type="entry name" value="PB1-like"/>
</dbReference>
<dbReference type="GO" id="GO:0005634">
    <property type="term" value="C:nucleus"/>
    <property type="evidence" value="ECO:0007669"/>
    <property type="project" value="TreeGrafter"/>
</dbReference>
<dbReference type="GO" id="GO:0005737">
    <property type="term" value="C:cytoplasm"/>
    <property type="evidence" value="ECO:0007669"/>
    <property type="project" value="TreeGrafter"/>
</dbReference>
<dbReference type="GO" id="GO:0000935">
    <property type="term" value="C:division septum"/>
    <property type="evidence" value="ECO:0007669"/>
    <property type="project" value="TreeGrafter"/>
</dbReference>
<protein>
    <recommendedName>
        <fullName evidence="6">DH domain-containing protein</fullName>
    </recommendedName>
</protein>
<dbReference type="GO" id="GO:0030010">
    <property type="term" value="P:establishment of cell polarity"/>
    <property type="evidence" value="ECO:0007669"/>
    <property type="project" value="TreeGrafter"/>
</dbReference>
<sequence length="694" mass="78784">MPSCLIESPQKPIQGQSLYHTCLSVLDRLALVNGFQQFLDSPVQKTQLLNTDPVTKLWNLCQLGTPLYTLFNALDPKEPLTLEYNHNLNQANNAKAIVYHFLVSCRKELDFAEEDLFGITDIFLDDTNGFVKVVNTITKILQILQDRGVISAKSPNRNSDPNAPKDTRDKIVLELLETERKYVQDMELLQASTKEHKIYIPYNILTKFFYVFIQSYMRELQIQKILSPDTVHYLFANLNALVDFQRRFLIQLEDIAEKPAQDQQLGLLFVQTEDAFIVYEPYCSNYYAAQDLVKEKAAELQKLDHVLSPTHQLLSMLIKPIQRICKYPLLMSSLLKSTNPSWQSYPQLIQGSEAIRRVAEKVNETQRKQENLQLVQDLKKRMDDWKGPPIDSHGALLLQEKLMVTVNDLDREHLILLFEKAILICKELKEGSKNRLTKTNTIMKKKRRASIQAKGTISVNRITHILNKSTASGGKYYSSSNSNSVQQFTLKFRNEEQLKQWEAVIDKTRMNIQSTSSSTPLLPTPSQSTSDKTSFIDSLDDDDDDESTKKFIRPIASSSSRLSELANIPLSLLLSSTSTSTSTSTSSASSGSSYFPPSLLSPVTLTGSQDTLKVKLTYNEGVYCIVTPHQIKFSDLMERVEKKIKIVANLKPNAVLRLKYRDEDGDHITISSDDDVQMAFESRGQNTVNLFVTL</sequence>
<dbReference type="GO" id="GO:0005085">
    <property type="term" value="F:guanyl-nucleotide exchange factor activity"/>
    <property type="evidence" value="ECO:0007669"/>
    <property type="project" value="InterPro"/>
</dbReference>
<dbReference type="STRING" id="763407.A0A162UET3"/>
<feature type="domain" description="PB1" evidence="3">
    <location>
        <begin position="611"/>
        <end position="694"/>
    </location>
</feature>
<evidence type="ECO:0000313" key="4">
    <source>
        <dbReference type="EMBL" id="OAD74603.1"/>
    </source>
</evidence>
<gene>
    <name evidence="4" type="ORF">PHYBLDRAFT_111803</name>
</gene>
<dbReference type="GO" id="GO:0031106">
    <property type="term" value="P:septin ring organization"/>
    <property type="evidence" value="ECO:0007669"/>
    <property type="project" value="TreeGrafter"/>
</dbReference>
<proteinExistence type="predicted"/>
<dbReference type="PANTHER" id="PTHR47339">
    <property type="entry name" value="CELL DIVISION CONTROL PROTEIN 24"/>
    <property type="match status" value="1"/>
</dbReference>
<dbReference type="InterPro" id="IPR036872">
    <property type="entry name" value="CH_dom_sf"/>
</dbReference>
<dbReference type="Pfam" id="PF06395">
    <property type="entry name" value="CDC24"/>
    <property type="match status" value="1"/>
</dbReference>
<name>A0A162UET3_PHYB8</name>
<dbReference type="OrthoDB" id="1594986at2759"/>
<dbReference type="InterPro" id="IPR011993">
    <property type="entry name" value="PH-like_dom_sf"/>
</dbReference>
<dbReference type="FunCoup" id="A0A162UET3">
    <property type="interactions" value="83"/>
</dbReference>
<dbReference type="Pfam" id="PF15411">
    <property type="entry name" value="PH_10"/>
    <property type="match status" value="1"/>
</dbReference>
<feature type="domain" description="DH" evidence="2">
    <location>
        <begin position="167"/>
        <end position="365"/>
    </location>
</feature>
<dbReference type="Gene3D" id="2.30.29.30">
    <property type="entry name" value="Pleckstrin-homology domain (PH domain)/Phosphotyrosine-binding domain (PTB)"/>
    <property type="match status" value="1"/>
</dbReference>
<dbReference type="PANTHER" id="PTHR47339:SF1">
    <property type="entry name" value="CELL DIVISION CONTROL PROTEIN 24"/>
    <property type="match status" value="1"/>
</dbReference>